<keyword evidence="9 15" id="KW-0862">Zinc</keyword>
<dbReference type="GO" id="GO:0050897">
    <property type="term" value="F:cobalt ion binding"/>
    <property type="evidence" value="ECO:0007669"/>
    <property type="project" value="UniProtKB-UniRule"/>
</dbReference>
<dbReference type="InterPro" id="IPR002933">
    <property type="entry name" value="Peptidase_M20"/>
</dbReference>
<comment type="cofactor">
    <cofactor evidence="15">
        <name>Zn(2+)</name>
        <dbReference type="ChEBI" id="CHEBI:29105"/>
    </cofactor>
    <cofactor evidence="15">
        <name>Co(2+)</name>
        <dbReference type="ChEBI" id="CHEBI:48828"/>
    </cofactor>
    <text evidence="15">Binds 2 Zn(2+) or Co(2+) ions per subunit.</text>
</comment>
<evidence type="ECO:0000313" key="17">
    <source>
        <dbReference type="EMBL" id="WLS98257.1"/>
    </source>
</evidence>
<feature type="domain" description="Peptidase M20 dimerisation" evidence="16">
    <location>
        <begin position="178"/>
        <end position="285"/>
    </location>
</feature>
<evidence type="ECO:0000313" key="18">
    <source>
        <dbReference type="Proteomes" id="UP001229773"/>
    </source>
</evidence>
<evidence type="ECO:0000256" key="4">
    <source>
        <dbReference type="ARBA" id="ARBA00011921"/>
    </source>
</evidence>
<evidence type="ECO:0000256" key="1">
    <source>
        <dbReference type="ARBA" id="ARBA00005130"/>
    </source>
</evidence>
<gene>
    <name evidence="15 17" type="primary">dapE</name>
    <name evidence="17" type="ORF">RAM05_10515</name>
</gene>
<dbReference type="InterPro" id="IPR050072">
    <property type="entry name" value="Peptidase_M20A"/>
</dbReference>
<dbReference type="InterPro" id="IPR005941">
    <property type="entry name" value="DapE_proteobac"/>
</dbReference>
<keyword evidence="6 15" id="KW-0028">Amino-acid biosynthesis</keyword>
<comment type="catalytic activity">
    <reaction evidence="14 15">
        <text>N-succinyl-(2S,6S)-2,6-diaminopimelate + H2O = (2S,6S)-2,6-diaminopimelate + succinate</text>
        <dbReference type="Rhea" id="RHEA:22608"/>
        <dbReference type="ChEBI" id="CHEBI:15377"/>
        <dbReference type="ChEBI" id="CHEBI:30031"/>
        <dbReference type="ChEBI" id="CHEBI:57609"/>
        <dbReference type="ChEBI" id="CHEBI:58087"/>
        <dbReference type="EC" id="3.5.1.18"/>
    </reaction>
</comment>
<name>A0ABD7Z1B8_9NEIS</name>
<dbReference type="SUPFAM" id="SSF53187">
    <property type="entry name" value="Zn-dependent exopeptidases"/>
    <property type="match status" value="1"/>
</dbReference>
<dbReference type="AlphaFoldDB" id="A0ABD7Z1B8"/>
<feature type="binding site" evidence="15">
    <location>
        <position position="102"/>
    </location>
    <ligand>
        <name>Zn(2+)</name>
        <dbReference type="ChEBI" id="CHEBI:29105"/>
        <label>1</label>
    </ligand>
</feature>
<dbReference type="PROSITE" id="PS00759">
    <property type="entry name" value="ARGE_DAPE_CPG2_2"/>
    <property type="match status" value="1"/>
</dbReference>
<keyword evidence="12 15" id="KW-0170">Cobalt</keyword>
<feature type="binding site" evidence="15">
    <location>
        <position position="165"/>
    </location>
    <ligand>
        <name>Zn(2+)</name>
        <dbReference type="ChEBI" id="CHEBI:29105"/>
        <label>1</label>
    </ligand>
</feature>
<comment type="pathway">
    <text evidence="1 15">Amino-acid biosynthesis; L-lysine biosynthesis via DAP pathway; LL-2,6-diaminopimelate from (S)-tetrahydrodipicolinate (succinylase route): step 3/3.</text>
</comment>
<evidence type="ECO:0000256" key="14">
    <source>
        <dbReference type="ARBA" id="ARBA00051301"/>
    </source>
</evidence>
<feature type="binding site" evidence="15">
    <location>
        <position position="69"/>
    </location>
    <ligand>
        <name>Zn(2+)</name>
        <dbReference type="ChEBI" id="CHEBI:29105"/>
        <label>1</label>
    </ligand>
</feature>
<dbReference type="NCBIfam" id="TIGR01246">
    <property type="entry name" value="dapE_proteo"/>
    <property type="match status" value="1"/>
</dbReference>
<evidence type="ECO:0000256" key="11">
    <source>
        <dbReference type="ARBA" id="ARBA00023154"/>
    </source>
</evidence>
<evidence type="ECO:0000256" key="3">
    <source>
        <dbReference type="ARBA" id="ARBA00011738"/>
    </source>
</evidence>
<comment type="similarity">
    <text evidence="2 15">Belongs to the peptidase M20A family. DapE subfamily.</text>
</comment>
<feature type="binding site" evidence="15">
    <location>
        <position position="351"/>
    </location>
    <ligand>
        <name>Zn(2+)</name>
        <dbReference type="ChEBI" id="CHEBI:29105"/>
        <label>2</label>
    </ligand>
</feature>
<dbReference type="GO" id="GO:0008270">
    <property type="term" value="F:zinc ion binding"/>
    <property type="evidence" value="ECO:0007669"/>
    <property type="project" value="UniProtKB-UniRule"/>
</dbReference>
<dbReference type="HAMAP" id="MF_01690">
    <property type="entry name" value="DapE"/>
    <property type="match status" value="1"/>
</dbReference>
<dbReference type="PANTHER" id="PTHR43808:SF31">
    <property type="entry name" value="N-ACETYL-L-CITRULLINE DEACETYLASE"/>
    <property type="match status" value="1"/>
</dbReference>
<dbReference type="Gene3D" id="3.40.630.10">
    <property type="entry name" value="Zn peptidases"/>
    <property type="match status" value="2"/>
</dbReference>
<dbReference type="GeneID" id="32536603"/>
<keyword evidence="7 15" id="KW-0479">Metal-binding</keyword>
<organism evidence="17 18">
    <name type="scientific">Snodgrassella alvi</name>
    <dbReference type="NCBI Taxonomy" id="1196083"/>
    <lineage>
        <taxon>Bacteria</taxon>
        <taxon>Pseudomonadati</taxon>
        <taxon>Pseudomonadota</taxon>
        <taxon>Betaproteobacteria</taxon>
        <taxon>Neisseriales</taxon>
        <taxon>Neisseriaceae</taxon>
        <taxon>Snodgrassella</taxon>
    </lineage>
</organism>
<comment type="subunit">
    <text evidence="3 15">Homodimer.</text>
</comment>
<dbReference type="SUPFAM" id="SSF55031">
    <property type="entry name" value="Bacterial exopeptidase dimerisation domain"/>
    <property type="match status" value="1"/>
</dbReference>
<evidence type="ECO:0000256" key="8">
    <source>
        <dbReference type="ARBA" id="ARBA00022801"/>
    </source>
</evidence>
<dbReference type="InterPro" id="IPR001261">
    <property type="entry name" value="ArgE/DapE_CS"/>
</dbReference>
<protein>
    <recommendedName>
        <fullName evidence="5 15">Succinyl-diaminopimelate desuccinylase</fullName>
        <shortName evidence="15">SDAP desuccinylase</shortName>
        <ecNumber evidence="4 15">3.5.1.18</ecNumber>
    </recommendedName>
    <alternativeName>
        <fullName evidence="13 15">N-succinyl-LL-2,6-diaminoheptanedioate amidohydrolase</fullName>
    </alternativeName>
</protein>
<dbReference type="PANTHER" id="PTHR43808">
    <property type="entry name" value="ACETYLORNITHINE DEACETYLASE"/>
    <property type="match status" value="1"/>
</dbReference>
<proteinExistence type="inferred from homology"/>
<keyword evidence="10 15" id="KW-0220">Diaminopimelate biosynthesis</keyword>
<dbReference type="GO" id="GO:0019877">
    <property type="term" value="P:diaminopimelate biosynthetic process"/>
    <property type="evidence" value="ECO:0007669"/>
    <property type="project" value="UniProtKB-UniRule"/>
</dbReference>
<dbReference type="NCBIfam" id="NF009557">
    <property type="entry name" value="PRK13009.1"/>
    <property type="match status" value="1"/>
</dbReference>
<dbReference type="InterPro" id="IPR011650">
    <property type="entry name" value="Peptidase_M20_dimer"/>
</dbReference>
<dbReference type="EMBL" id="CP132375">
    <property type="protein sequence ID" value="WLS98257.1"/>
    <property type="molecule type" value="Genomic_DNA"/>
</dbReference>
<dbReference type="Proteomes" id="UP001229773">
    <property type="component" value="Chromosome"/>
</dbReference>
<evidence type="ECO:0000256" key="15">
    <source>
        <dbReference type="HAMAP-Rule" id="MF_01690"/>
    </source>
</evidence>
<evidence type="ECO:0000256" key="2">
    <source>
        <dbReference type="ARBA" id="ARBA00006746"/>
    </source>
</evidence>
<reference evidence="17 18" key="1">
    <citation type="submission" date="2023-08" db="EMBL/GenBank/DDBJ databases">
        <title>Complete genome sequences of 12 bacterial strains from the honey bee gut, resolved with long-read nanopore sequencing.</title>
        <authorList>
            <person name="Kwong W.K."/>
            <person name="Acheampong S."/>
            <person name="Polat M.F."/>
        </authorList>
    </citation>
    <scope>NUCLEOTIDE SEQUENCE [LARGE SCALE GENOMIC DNA]</scope>
    <source>
        <strain evidence="18">wkB9</strain>
    </source>
</reference>
<dbReference type="GO" id="GO:0009089">
    <property type="term" value="P:lysine biosynthetic process via diaminopimelate"/>
    <property type="evidence" value="ECO:0007669"/>
    <property type="project" value="UniProtKB-UniRule"/>
</dbReference>
<dbReference type="GO" id="GO:0009014">
    <property type="term" value="F:succinyl-diaminopimelate desuccinylase activity"/>
    <property type="evidence" value="ECO:0007669"/>
    <property type="project" value="UniProtKB-UniRule"/>
</dbReference>
<evidence type="ECO:0000259" key="16">
    <source>
        <dbReference type="Pfam" id="PF07687"/>
    </source>
</evidence>
<keyword evidence="11 15" id="KW-0457">Lysine biosynthesis</keyword>
<dbReference type="Pfam" id="PF01546">
    <property type="entry name" value="Peptidase_M20"/>
    <property type="match status" value="1"/>
</dbReference>
<accession>A0ABD7Z1B8</accession>
<evidence type="ECO:0000256" key="7">
    <source>
        <dbReference type="ARBA" id="ARBA00022723"/>
    </source>
</evidence>
<evidence type="ECO:0000256" key="13">
    <source>
        <dbReference type="ARBA" id="ARBA00031891"/>
    </source>
</evidence>
<dbReference type="CDD" id="cd03891">
    <property type="entry name" value="M20_DapE_proteobac"/>
    <property type="match status" value="1"/>
</dbReference>
<dbReference type="EC" id="3.5.1.18" evidence="4 15"/>
<dbReference type="FunFam" id="3.30.70.360:FF:000011">
    <property type="entry name" value="Succinyl-diaminopimelate desuccinylase"/>
    <property type="match status" value="1"/>
</dbReference>
<evidence type="ECO:0000256" key="9">
    <source>
        <dbReference type="ARBA" id="ARBA00022833"/>
    </source>
</evidence>
<feature type="active site" description="Proton acceptor" evidence="15">
    <location>
        <position position="136"/>
    </location>
</feature>
<dbReference type="Pfam" id="PF07687">
    <property type="entry name" value="M20_dimer"/>
    <property type="match status" value="1"/>
</dbReference>
<evidence type="ECO:0000256" key="10">
    <source>
        <dbReference type="ARBA" id="ARBA00022915"/>
    </source>
</evidence>
<sequence length="385" mass="41620">MIMEIETLKLAKDLIAQPSVTPDDHGCQPLLMSRLTALGFSIETFRFGETDNFYAVYGRQGPLICFAGHTDVVPTGDESRWTSPPFTPVERDGYLYGRGAADMKSSIAAFVTACERLLAQQPELPLRLALLITSDEEGDGHDGTKRVVEVLKERGEHIDYCIVGEPTAVDTLGDMIKNGRRGSLSGTLQVHGRQGHIAYPHLAANPVHLAAAALAELTATHWDDGNAYFPPTGFQISNIHAGTGATNVIPGELTVQFNFRFSTESTAESLRRQVHAILDKYNLNYDLQWALSGEPFLTAAGRLTTVAQAAIERVCGVNAQLSTTGGTSDGRFIKAIASELIELGPVNATIHQIDECVDIAAIAQLSAIYENMLQQLAQADFTHAA</sequence>
<dbReference type="InterPro" id="IPR036264">
    <property type="entry name" value="Bact_exopeptidase_dim_dom"/>
</dbReference>
<feature type="active site" evidence="15">
    <location>
        <position position="71"/>
    </location>
</feature>
<evidence type="ECO:0000256" key="12">
    <source>
        <dbReference type="ARBA" id="ARBA00023285"/>
    </source>
</evidence>
<evidence type="ECO:0000256" key="5">
    <source>
        <dbReference type="ARBA" id="ARBA00022391"/>
    </source>
</evidence>
<dbReference type="RefSeq" id="WP_180297654.1">
    <property type="nucleotide sequence ID" value="NZ_CP132375.1"/>
</dbReference>
<comment type="function">
    <text evidence="15">Catalyzes the hydrolysis of N-succinyl-L,L-diaminopimelic acid (SDAP), forming succinate and LL-2,6-diaminopimelate (DAP), an intermediate involved in the bacterial biosynthesis of lysine and meso-diaminopimelic acid, an essential component of bacterial cell walls.</text>
</comment>
<dbReference type="FunFam" id="3.40.630.10:FF:000005">
    <property type="entry name" value="Succinyl-diaminopimelate desuccinylase"/>
    <property type="match status" value="1"/>
</dbReference>
<keyword evidence="8 15" id="KW-0378">Hydrolase</keyword>
<feature type="binding site" evidence="15">
    <location>
        <position position="102"/>
    </location>
    <ligand>
        <name>Zn(2+)</name>
        <dbReference type="ChEBI" id="CHEBI:29105"/>
        <label>2</label>
    </ligand>
</feature>
<feature type="binding site" evidence="15">
    <location>
        <position position="137"/>
    </location>
    <ligand>
        <name>Zn(2+)</name>
        <dbReference type="ChEBI" id="CHEBI:29105"/>
        <label>2</label>
    </ligand>
</feature>
<evidence type="ECO:0000256" key="6">
    <source>
        <dbReference type="ARBA" id="ARBA00022605"/>
    </source>
</evidence>